<keyword evidence="1" id="KW-0051">Antiviral defense</keyword>
<gene>
    <name evidence="3" type="primary">cmr4</name>
    <name evidence="3" type="ORF">IPK02_14490</name>
</gene>
<organism evidence="3 4">
    <name type="scientific">Candidatus Accumulibacter affinis</name>
    <dbReference type="NCBI Taxonomy" id="2954384"/>
    <lineage>
        <taxon>Bacteria</taxon>
        <taxon>Pseudomonadati</taxon>
        <taxon>Pseudomonadota</taxon>
        <taxon>Betaproteobacteria</taxon>
        <taxon>Candidatus Accumulibacter</taxon>
    </lineage>
</organism>
<comment type="caution">
    <text evidence="3">The sequence shown here is derived from an EMBL/GenBank/DDBJ whole genome shotgun (WGS) entry which is preliminary data.</text>
</comment>
<proteinExistence type="predicted"/>
<evidence type="ECO:0000256" key="1">
    <source>
        <dbReference type="ARBA" id="ARBA00023118"/>
    </source>
</evidence>
<dbReference type="PANTHER" id="PTHR36700">
    <property type="entry name" value="CRISPR SYSTEM CMR SUBUNIT CMR4"/>
    <property type="match status" value="1"/>
</dbReference>
<dbReference type="PANTHER" id="PTHR36700:SF1">
    <property type="entry name" value="CRISPR SYSTEM CMR SUBUNIT CMR4"/>
    <property type="match status" value="1"/>
</dbReference>
<reference evidence="3 4" key="1">
    <citation type="submission" date="2020-10" db="EMBL/GenBank/DDBJ databases">
        <title>Connecting structure to function with the recovery of over 1000 high-quality activated sludge metagenome-assembled genomes encoding full-length rRNA genes using long-read sequencing.</title>
        <authorList>
            <person name="Singleton C.M."/>
            <person name="Petriglieri F."/>
            <person name="Kristensen J.M."/>
            <person name="Kirkegaard R.H."/>
            <person name="Michaelsen T.Y."/>
            <person name="Andersen M.H."/>
            <person name="Karst S.M."/>
            <person name="Dueholm M.S."/>
            <person name="Nielsen P.H."/>
            <person name="Albertsen M."/>
        </authorList>
    </citation>
    <scope>NUCLEOTIDE SEQUENCE [LARGE SCALE GENOMIC DNA]</scope>
    <source>
        <strain evidence="3">Fred_18-Q3-R57-64_BAT3C.720</strain>
    </source>
</reference>
<evidence type="ECO:0000259" key="2">
    <source>
        <dbReference type="Pfam" id="PF03787"/>
    </source>
</evidence>
<sequence>MFEAQQLVFYSCISPVHMGAGQAIGVIDNPIQREVHTGHPLIAGSGLKGAVRHHFTRTWQDSELINRLFGPERNASDHAGAIAFSDATLVTFPVRSLRNTFVHATCPSALARLKRIAGSTAAWAVPSVAEGHAQLASAAILSNQRLLLEVFDFAGAADAKVTAIAEWLATNALPPGDEHEFFRNKLKNDLVVLSDTDFGHFVRNATVVEAHVRIDDQTGTAAAGALFYTENLPPETLLAGLLLASVERRQGPDKEDLLDADRVLASVLHDQGERHGLHDHLLQVGGDATTGRGLLVIHAASGDRP</sequence>
<accession>A0A935TCV2</accession>
<dbReference type="Proteomes" id="UP000706151">
    <property type="component" value="Unassembled WGS sequence"/>
</dbReference>
<evidence type="ECO:0000313" key="3">
    <source>
        <dbReference type="EMBL" id="MBK7955052.1"/>
    </source>
</evidence>
<evidence type="ECO:0000313" key="4">
    <source>
        <dbReference type="Proteomes" id="UP000706151"/>
    </source>
</evidence>
<dbReference type="InterPro" id="IPR005537">
    <property type="entry name" value="RAMP_III_fam"/>
</dbReference>
<feature type="domain" description="CRISPR type III-associated protein" evidence="2">
    <location>
        <begin position="11"/>
        <end position="295"/>
    </location>
</feature>
<dbReference type="GO" id="GO:0051607">
    <property type="term" value="P:defense response to virus"/>
    <property type="evidence" value="ECO:0007669"/>
    <property type="project" value="UniProtKB-KW"/>
</dbReference>
<dbReference type="Pfam" id="PF03787">
    <property type="entry name" value="RAMPs"/>
    <property type="match status" value="1"/>
</dbReference>
<name>A0A935TCV2_9PROT</name>
<dbReference type="InterPro" id="IPR013410">
    <property type="entry name" value="CRISPR-assoc_RAMP_Cmr4"/>
</dbReference>
<dbReference type="NCBIfam" id="TIGR02580">
    <property type="entry name" value="cas_RAMP_Cmr4"/>
    <property type="match status" value="1"/>
</dbReference>
<dbReference type="EMBL" id="JADJOT010000009">
    <property type="protein sequence ID" value="MBK7955052.1"/>
    <property type="molecule type" value="Genomic_DNA"/>
</dbReference>
<dbReference type="AlphaFoldDB" id="A0A935TCV2"/>
<protein>
    <submittedName>
        <fullName evidence="3">Type III-B CRISPR module RAMP protein Cmr4</fullName>
    </submittedName>
</protein>